<feature type="compositionally biased region" description="Low complexity" evidence="1">
    <location>
        <begin position="73"/>
        <end position="82"/>
    </location>
</feature>
<feature type="region of interest" description="Disordered" evidence="1">
    <location>
        <begin position="66"/>
        <end position="103"/>
    </location>
</feature>
<proteinExistence type="predicted"/>
<accession>W2FN88</accession>
<gene>
    <name evidence="2" type="ORF">L915_20698</name>
</gene>
<sequence>MVRRSKKCPKCKKRFAAHGNVRRHQDKVNACGAQFVKQRKEVAKRKKSYRNRYDYLNRVGRLHEYQGPPPPFIETTPTTQPPRRVHKNRALTGPEPVQKGWKTPDNPMLERITFVVIDVKLKKLQVWISADIAKRGRLDFHENVVTEIFQFGSVEPAQLVPCEDRQQHLHCPGKTAVE</sequence>
<reference evidence="2" key="1">
    <citation type="submission" date="2013-11" db="EMBL/GenBank/DDBJ databases">
        <title>The Genome Sequence of Phytophthora parasitica CJ02B3.</title>
        <authorList>
            <consortium name="The Broad Institute Genomics Platform"/>
            <person name="Russ C."/>
            <person name="Tyler B."/>
            <person name="Panabieres F."/>
            <person name="Shan W."/>
            <person name="Tripathy S."/>
            <person name="Grunwald N."/>
            <person name="Machado M."/>
            <person name="Johnson C.S."/>
            <person name="Arredondo F."/>
            <person name="Hong C."/>
            <person name="Coffey M."/>
            <person name="Young S.K."/>
            <person name="Zeng Q."/>
            <person name="Gargeya S."/>
            <person name="Fitzgerald M."/>
            <person name="Abouelleil A."/>
            <person name="Alvarado L."/>
            <person name="Chapman S.B."/>
            <person name="Gainer-Dewar J."/>
            <person name="Goldberg J."/>
            <person name="Griggs A."/>
            <person name="Gujja S."/>
            <person name="Hansen M."/>
            <person name="Howarth C."/>
            <person name="Imamovic A."/>
            <person name="Ireland A."/>
            <person name="Larimer J."/>
            <person name="McCowan C."/>
            <person name="Murphy C."/>
            <person name="Pearson M."/>
            <person name="Poon T.W."/>
            <person name="Priest M."/>
            <person name="Roberts A."/>
            <person name="Saif S."/>
            <person name="Shea T."/>
            <person name="Sykes S."/>
            <person name="Wortman J."/>
            <person name="Nusbaum C."/>
            <person name="Birren B."/>
        </authorList>
    </citation>
    <scope>NUCLEOTIDE SEQUENCE [LARGE SCALE GENOMIC DNA]</scope>
    <source>
        <strain evidence="2">CJ02B3</strain>
    </source>
</reference>
<dbReference type="EMBL" id="KI689644">
    <property type="protein sequence ID" value="ETK72149.1"/>
    <property type="molecule type" value="Genomic_DNA"/>
</dbReference>
<dbReference type="AlphaFoldDB" id="W2FN88"/>
<evidence type="ECO:0000256" key="1">
    <source>
        <dbReference type="SAM" id="MobiDB-lite"/>
    </source>
</evidence>
<dbReference type="VEuPathDB" id="FungiDB:PPTG_18481"/>
<dbReference type="Proteomes" id="UP000053236">
    <property type="component" value="Unassembled WGS sequence"/>
</dbReference>
<organism evidence="2">
    <name type="scientific">Phytophthora nicotianae</name>
    <name type="common">Potato buckeye rot agent</name>
    <name type="synonym">Phytophthora parasitica</name>
    <dbReference type="NCBI Taxonomy" id="4792"/>
    <lineage>
        <taxon>Eukaryota</taxon>
        <taxon>Sar</taxon>
        <taxon>Stramenopiles</taxon>
        <taxon>Oomycota</taxon>
        <taxon>Peronosporomycetes</taxon>
        <taxon>Peronosporales</taxon>
        <taxon>Peronosporaceae</taxon>
        <taxon>Phytophthora</taxon>
    </lineage>
</organism>
<evidence type="ECO:0000313" key="2">
    <source>
        <dbReference type="EMBL" id="ETK72149.1"/>
    </source>
</evidence>
<name>W2FN88_PHYNI</name>
<protein>
    <submittedName>
        <fullName evidence="2">Uncharacterized protein</fullName>
    </submittedName>
</protein>